<dbReference type="Pfam" id="PF17820">
    <property type="entry name" value="PDZ_6"/>
    <property type="match status" value="1"/>
</dbReference>
<dbReference type="SMART" id="SM00228">
    <property type="entry name" value="PDZ"/>
    <property type="match status" value="1"/>
</dbReference>
<name>A0A7W7PKV6_9ACTN</name>
<keyword evidence="8" id="KW-1185">Reference proteome</keyword>
<gene>
    <name evidence="7" type="ORF">FHS39_001141</name>
</gene>
<dbReference type="Gene3D" id="3.30.750.44">
    <property type="match status" value="1"/>
</dbReference>
<feature type="region of interest" description="Disordered" evidence="5">
    <location>
        <begin position="34"/>
        <end position="87"/>
    </location>
</feature>
<dbReference type="SMART" id="SM00245">
    <property type="entry name" value="TSPc"/>
    <property type="match status" value="1"/>
</dbReference>
<dbReference type="GO" id="GO:0007165">
    <property type="term" value="P:signal transduction"/>
    <property type="evidence" value="ECO:0007669"/>
    <property type="project" value="TreeGrafter"/>
</dbReference>
<evidence type="ECO:0000256" key="2">
    <source>
        <dbReference type="ARBA" id="ARBA00022670"/>
    </source>
</evidence>
<dbReference type="SUPFAM" id="SSF50156">
    <property type="entry name" value="PDZ domain-like"/>
    <property type="match status" value="1"/>
</dbReference>
<dbReference type="InterPro" id="IPR041489">
    <property type="entry name" value="PDZ_6"/>
</dbReference>
<comment type="similarity">
    <text evidence="1">Belongs to the peptidase S41A family.</text>
</comment>
<evidence type="ECO:0000256" key="1">
    <source>
        <dbReference type="ARBA" id="ARBA00009179"/>
    </source>
</evidence>
<dbReference type="InterPro" id="IPR004447">
    <property type="entry name" value="Peptidase_S41A"/>
</dbReference>
<dbReference type="AlphaFoldDB" id="A0A7W7PKV6"/>
<evidence type="ECO:0000256" key="5">
    <source>
        <dbReference type="SAM" id="MobiDB-lite"/>
    </source>
</evidence>
<dbReference type="PROSITE" id="PS50106">
    <property type="entry name" value="PDZ"/>
    <property type="match status" value="1"/>
</dbReference>
<dbReference type="RefSeq" id="WP_184346859.1">
    <property type="nucleotide sequence ID" value="NZ_JACHJH010000002.1"/>
</dbReference>
<comment type="caution">
    <text evidence="7">The sequence shown here is derived from an EMBL/GenBank/DDBJ whole genome shotgun (WGS) entry which is preliminary data.</text>
</comment>
<dbReference type="Gene3D" id="3.90.226.10">
    <property type="entry name" value="2-enoyl-CoA Hydratase, Chain A, domain 1"/>
    <property type="match status" value="1"/>
</dbReference>
<dbReference type="GO" id="GO:0004252">
    <property type="term" value="F:serine-type endopeptidase activity"/>
    <property type="evidence" value="ECO:0007669"/>
    <property type="project" value="UniProtKB-EC"/>
</dbReference>
<protein>
    <submittedName>
        <fullName evidence="7">Carboxyl-terminal processing protease</fullName>
        <ecNumber evidence="7">3.4.21.102</ecNumber>
    </submittedName>
</protein>
<dbReference type="EMBL" id="JACHJH010000002">
    <property type="protein sequence ID" value="MBB4892130.1"/>
    <property type="molecule type" value="Genomic_DNA"/>
</dbReference>
<dbReference type="PANTHER" id="PTHR32060">
    <property type="entry name" value="TAIL-SPECIFIC PROTEASE"/>
    <property type="match status" value="1"/>
</dbReference>
<dbReference type="EC" id="3.4.21.102" evidence="7"/>
<reference evidence="7 8" key="1">
    <citation type="submission" date="2020-08" db="EMBL/GenBank/DDBJ databases">
        <title>Genomic Encyclopedia of Type Strains, Phase III (KMG-III): the genomes of soil and plant-associated and newly described type strains.</title>
        <authorList>
            <person name="Whitman W."/>
        </authorList>
    </citation>
    <scope>NUCLEOTIDE SEQUENCE [LARGE SCALE GENOMIC DNA]</scope>
    <source>
        <strain evidence="7 8">CECT 3266</strain>
    </source>
</reference>
<dbReference type="InterPro" id="IPR001478">
    <property type="entry name" value="PDZ"/>
</dbReference>
<evidence type="ECO:0000313" key="7">
    <source>
        <dbReference type="EMBL" id="MBB4892130.1"/>
    </source>
</evidence>
<dbReference type="Pfam" id="PF03572">
    <property type="entry name" value="Peptidase_S41"/>
    <property type="match status" value="1"/>
</dbReference>
<proteinExistence type="inferred from homology"/>
<feature type="domain" description="PDZ" evidence="6">
    <location>
        <begin position="91"/>
        <end position="167"/>
    </location>
</feature>
<organism evidence="7 8">
    <name type="scientific">Streptomyces olivoverticillatus</name>
    <dbReference type="NCBI Taxonomy" id="66427"/>
    <lineage>
        <taxon>Bacteria</taxon>
        <taxon>Bacillati</taxon>
        <taxon>Actinomycetota</taxon>
        <taxon>Actinomycetes</taxon>
        <taxon>Kitasatosporales</taxon>
        <taxon>Streptomycetaceae</taxon>
        <taxon>Streptomyces</taxon>
    </lineage>
</organism>
<dbReference type="Proteomes" id="UP000556084">
    <property type="component" value="Unassembled WGS sequence"/>
</dbReference>
<sequence length="399" mass="41061">MPGPTLSAPPRRVRRGAALTLVFVGVLAVGAATGSWGADGREGPPAAGEPPPDRTAARPVERAAVESDDDGKSGTDAAAEAARSGTDQWSAVYTSREYEGFEQALNGSYVGVGLTTRRTGDGRIEVDGVQSGSPAERAGIAPGDRIRTIDGVEVTGRPVTEVVARLRGDEHSVNPLGLAATPGTPVRLGLQRGPKRWERTLHRQRLVAESVEVTRLLDRDPPVTRIKAVAFTKGTGERIRHAVRAAGPGEGILLDLRGNSGGLVAEAVTAASAFLDGGLVATYDVHGRAHPLEAEAGGDTARPLVVLVDGGTMSAAELLTGALQDRGRAVVVGTRTFGKGSVQMPSRLPGGAVAELTVGHYRTPHGRTVDGAGILPDLAARGDAEQRARTVLSGLGGGS</sequence>
<dbReference type="InterPro" id="IPR029045">
    <property type="entry name" value="ClpP/crotonase-like_dom_sf"/>
</dbReference>
<dbReference type="CDD" id="cd07560">
    <property type="entry name" value="Peptidase_S41_CPP"/>
    <property type="match status" value="1"/>
</dbReference>
<keyword evidence="3 7" id="KW-0378">Hydrolase</keyword>
<accession>A0A7W7PKV6</accession>
<dbReference type="GO" id="GO:0030288">
    <property type="term" value="C:outer membrane-bounded periplasmic space"/>
    <property type="evidence" value="ECO:0007669"/>
    <property type="project" value="TreeGrafter"/>
</dbReference>
<keyword evidence="2 7" id="KW-0645">Protease</keyword>
<evidence type="ECO:0000313" key="8">
    <source>
        <dbReference type="Proteomes" id="UP000556084"/>
    </source>
</evidence>
<evidence type="ECO:0000256" key="3">
    <source>
        <dbReference type="ARBA" id="ARBA00022801"/>
    </source>
</evidence>
<keyword evidence="4" id="KW-0720">Serine protease</keyword>
<dbReference type="PANTHER" id="PTHR32060:SF30">
    <property type="entry name" value="CARBOXY-TERMINAL PROCESSING PROTEASE CTPA"/>
    <property type="match status" value="1"/>
</dbReference>
<dbReference type="SUPFAM" id="SSF52096">
    <property type="entry name" value="ClpP/crotonase"/>
    <property type="match status" value="1"/>
</dbReference>
<feature type="compositionally biased region" description="Basic and acidic residues" evidence="5">
    <location>
        <begin position="51"/>
        <end position="73"/>
    </location>
</feature>
<dbReference type="InterPro" id="IPR005151">
    <property type="entry name" value="Tail-specific_protease"/>
</dbReference>
<dbReference type="CDD" id="cd06782">
    <property type="entry name" value="cpPDZ_CPP-like"/>
    <property type="match status" value="1"/>
</dbReference>
<dbReference type="InterPro" id="IPR036034">
    <property type="entry name" value="PDZ_sf"/>
</dbReference>
<evidence type="ECO:0000256" key="4">
    <source>
        <dbReference type="ARBA" id="ARBA00022825"/>
    </source>
</evidence>
<dbReference type="Gene3D" id="2.30.42.10">
    <property type="match status" value="1"/>
</dbReference>
<evidence type="ECO:0000259" key="6">
    <source>
        <dbReference type="PROSITE" id="PS50106"/>
    </source>
</evidence>
<dbReference type="GO" id="GO:0006508">
    <property type="term" value="P:proteolysis"/>
    <property type="evidence" value="ECO:0007669"/>
    <property type="project" value="UniProtKB-KW"/>
</dbReference>